<comment type="caution">
    <text evidence="2">The sequence shown here is derived from an EMBL/GenBank/DDBJ whole genome shotgun (WGS) entry which is preliminary data.</text>
</comment>
<name>A0A8K0D5X9_IGNLU</name>
<evidence type="ECO:0000256" key="1">
    <source>
        <dbReference type="SAM" id="MobiDB-lite"/>
    </source>
</evidence>
<organism evidence="2 3">
    <name type="scientific">Ignelater luminosus</name>
    <name type="common">Cucubano</name>
    <name type="synonym">Pyrophorus luminosus</name>
    <dbReference type="NCBI Taxonomy" id="2038154"/>
    <lineage>
        <taxon>Eukaryota</taxon>
        <taxon>Metazoa</taxon>
        <taxon>Ecdysozoa</taxon>
        <taxon>Arthropoda</taxon>
        <taxon>Hexapoda</taxon>
        <taxon>Insecta</taxon>
        <taxon>Pterygota</taxon>
        <taxon>Neoptera</taxon>
        <taxon>Endopterygota</taxon>
        <taxon>Coleoptera</taxon>
        <taxon>Polyphaga</taxon>
        <taxon>Elateriformia</taxon>
        <taxon>Elateroidea</taxon>
        <taxon>Elateridae</taxon>
        <taxon>Agrypninae</taxon>
        <taxon>Pyrophorini</taxon>
        <taxon>Ignelater</taxon>
    </lineage>
</organism>
<evidence type="ECO:0000313" key="3">
    <source>
        <dbReference type="Proteomes" id="UP000801492"/>
    </source>
</evidence>
<dbReference type="EMBL" id="VTPC01002393">
    <property type="protein sequence ID" value="KAF2900095.1"/>
    <property type="molecule type" value="Genomic_DNA"/>
</dbReference>
<accession>A0A8K0D5X9</accession>
<evidence type="ECO:0000313" key="2">
    <source>
        <dbReference type="EMBL" id="KAF2900095.1"/>
    </source>
</evidence>
<keyword evidence="3" id="KW-1185">Reference proteome</keyword>
<protein>
    <submittedName>
        <fullName evidence="2">Uncharacterized protein</fullName>
    </submittedName>
</protein>
<feature type="region of interest" description="Disordered" evidence="1">
    <location>
        <begin position="1"/>
        <end position="36"/>
    </location>
</feature>
<dbReference type="AlphaFoldDB" id="A0A8K0D5X9"/>
<sequence length="76" mass="8452">MDASNEEAIENGRSVSSPRSTLQNRRKRSDKSGSLLDRNPVFSIIKLSKLFYGVTQNEIKHCASTSTSTSKLEEYG</sequence>
<feature type="compositionally biased region" description="Polar residues" evidence="1">
    <location>
        <begin position="13"/>
        <end position="23"/>
    </location>
</feature>
<reference evidence="2" key="1">
    <citation type="submission" date="2019-08" db="EMBL/GenBank/DDBJ databases">
        <title>The genome of the North American firefly Photinus pyralis.</title>
        <authorList>
            <consortium name="Photinus pyralis genome working group"/>
            <person name="Fallon T.R."/>
            <person name="Sander Lower S.E."/>
            <person name="Weng J.-K."/>
        </authorList>
    </citation>
    <scope>NUCLEOTIDE SEQUENCE</scope>
    <source>
        <strain evidence="2">TRF0915ILg1</strain>
        <tissue evidence="2">Whole body</tissue>
    </source>
</reference>
<dbReference type="Proteomes" id="UP000801492">
    <property type="component" value="Unassembled WGS sequence"/>
</dbReference>
<proteinExistence type="predicted"/>
<gene>
    <name evidence="2" type="ORF">ILUMI_06093</name>
</gene>